<feature type="domain" description="HTH luxR-type" evidence="4">
    <location>
        <begin position="146"/>
        <end position="211"/>
    </location>
</feature>
<dbReference type="Gene3D" id="3.40.50.2300">
    <property type="match status" value="1"/>
</dbReference>
<dbReference type="PROSITE" id="PS00622">
    <property type="entry name" value="HTH_LUXR_1"/>
    <property type="match status" value="1"/>
</dbReference>
<dbReference type="PANTHER" id="PTHR43214">
    <property type="entry name" value="TWO-COMPONENT RESPONSE REGULATOR"/>
    <property type="match status" value="1"/>
</dbReference>
<dbReference type="InterPro" id="IPR058245">
    <property type="entry name" value="NreC/VraR/RcsB-like_REC"/>
</dbReference>
<dbReference type="RefSeq" id="WP_114827397.1">
    <property type="nucleotide sequence ID" value="NZ_QQTO01000019.1"/>
</dbReference>
<evidence type="ECO:0000256" key="3">
    <source>
        <dbReference type="PROSITE-ProRule" id="PRU00169"/>
    </source>
</evidence>
<reference evidence="7" key="1">
    <citation type="submission" date="2018-07" db="EMBL/GenBank/DDBJ databases">
        <authorList>
            <person name="Safronova V.I."/>
            <person name="Chirak E.R."/>
            <person name="Sazanova A.L."/>
        </authorList>
    </citation>
    <scope>NUCLEOTIDE SEQUENCE [LARGE SCALE GENOMIC DNA]</scope>
    <source>
        <strain evidence="7">RCAM04685</strain>
    </source>
</reference>
<feature type="modified residue" description="4-aspartylphosphate" evidence="3">
    <location>
        <position position="56"/>
    </location>
</feature>
<dbReference type="PROSITE" id="PS50110">
    <property type="entry name" value="RESPONSE_REGULATORY"/>
    <property type="match status" value="1"/>
</dbReference>
<dbReference type="InterPro" id="IPR000792">
    <property type="entry name" value="Tscrpt_reg_LuxR_C"/>
</dbReference>
<dbReference type="CDD" id="cd06170">
    <property type="entry name" value="LuxR_C_like"/>
    <property type="match status" value="1"/>
</dbReference>
<dbReference type="GO" id="GO:0006355">
    <property type="term" value="P:regulation of DNA-templated transcription"/>
    <property type="evidence" value="ECO:0007669"/>
    <property type="project" value="InterPro"/>
</dbReference>
<gene>
    <name evidence="6" type="ORF">DWE98_01545</name>
</gene>
<dbReference type="Pfam" id="PF00072">
    <property type="entry name" value="Response_reg"/>
    <property type="match status" value="1"/>
</dbReference>
<protein>
    <submittedName>
        <fullName evidence="6">DNA-binding response regulator</fullName>
    </submittedName>
</protein>
<dbReference type="EMBL" id="QQTP01000001">
    <property type="protein sequence ID" value="RDJ29279.1"/>
    <property type="molecule type" value="Genomic_DNA"/>
</dbReference>
<dbReference type="CDD" id="cd17535">
    <property type="entry name" value="REC_NarL-like"/>
    <property type="match status" value="1"/>
</dbReference>
<evidence type="ECO:0000313" key="7">
    <source>
        <dbReference type="Proteomes" id="UP000255207"/>
    </source>
</evidence>
<accession>A0A370LBQ3</accession>
<dbReference type="InterPro" id="IPR011006">
    <property type="entry name" value="CheY-like_superfamily"/>
</dbReference>
<dbReference type="PRINTS" id="PR00038">
    <property type="entry name" value="HTHLUXR"/>
</dbReference>
<dbReference type="Proteomes" id="UP000255207">
    <property type="component" value="Unassembled WGS sequence"/>
</dbReference>
<dbReference type="SMART" id="SM00448">
    <property type="entry name" value="REC"/>
    <property type="match status" value="1"/>
</dbReference>
<comment type="caution">
    <text evidence="6">The sequence shown here is derived from an EMBL/GenBank/DDBJ whole genome shotgun (WGS) entry which is preliminary data.</text>
</comment>
<dbReference type="InterPro" id="IPR001789">
    <property type="entry name" value="Sig_transdc_resp-reg_receiver"/>
</dbReference>
<dbReference type="PROSITE" id="PS50043">
    <property type="entry name" value="HTH_LUXR_2"/>
    <property type="match status" value="1"/>
</dbReference>
<dbReference type="InterPro" id="IPR039420">
    <property type="entry name" value="WalR-like"/>
</dbReference>
<dbReference type="GO" id="GO:0000160">
    <property type="term" value="P:phosphorelay signal transduction system"/>
    <property type="evidence" value="ECO:0007669"/>
    <property type="project" value="InterPro"/>
</dbReference>
<dbReference type="SUPFAM" id="SSF52172">
    <property type="entry name" value="CheY-like"/>
    <property type="match status" value="1"/>
</dbReference>
<dbReference type="OrthoDB" id="3678174at2"/>
<feature type="domain" description="Response regulatory" evidence="5">
    <location>
        <begin position="5"/>
        <end position="120"/>
    </location>
</feature>
<keyword evidence="2 6" id="KW-0238">DNA-binding</keyword>
<keyword evidence="7" id="KW-1185">Reference proteome</keyword>
<evidence type="ECO:0000256" key="2">
    <source>
        <dbReference type="ARBA" id="ARBA00023125"/>
    </source>
</evidence>
<keyword evidence="1 3" id="KW-0597">Phosphoprotein</keyword>
<evidence type="ECO:0000313" key="6">
    <source>
        <dbReference type="EMBL" id="RDJ29279.1"/>
    </source>
</evidence>
<dbReference type="Pfam" id="PF00196">
    <property type="entry name" value="GerE"/>
    <property type="match status" value="1"/>
</dbReference>
<dbReference type="InterPro" id="IPR016032">
    <property type="entry name" value="Sig_transdc_resp-reg_C-effctor"/>
</dbReference>
<sequence length="229" mass="24386">MSAISIAIVDDHPLMAEGIASVLQRRAGFAVAATGSNAGDILSIAANHQVDAIIVDLNMPGDVFQAIADTCRDMPGTKIVVFTASTSTEHAMRALDAGAGGYVLKGSPANELFEAIEAARRGEIYITPSFATKVIGALQSKALEKQAVDTAKLSVREEQIVRLLLCGKRNSEIARTLVLSEKTVKGYMTNLMNKLRARNRLEVVIAAQRLNPASFVGLGSPTRQPVDQI</sequence>
<dbReference type="GO" id="GO:0003677">
    <property type="term" value="F:DNA binding"/>
    <property type="evidence" value="ECO:0007669"/>
    <property type="project" value="UniProtKB-KW"/>
</dbReference>
<evidence type="ECO:0000259" key="5">
    <source>
        <dbReference type="PROSITE" id="PS50110"/>
    </source>
</evidence>
<evidence type="ECO:0000256" key="1">
    <source>
        <dbReference type="ARBA" id="ARBA00022553"/>
    </source>
</evidence>
<proteinExistence type="predicted"/>
<dbReference type="SMART" id="SM00421">
    <property type="entry name" value="HTH_LUXR"/>
    <property type="match status" value="1"/>
</dbReference>
<name>A0A370LBQ3_9HYPH</name>
<evidence type="ECO:0000259" key="4">
    <source>
        <dbReference type="PROSITE" id="PS50043"/>
    </source>
</evidence>
<dbReference type="AlphaFoldDB" id="A0A370LBQ3"/>
<dbReference type="SUPFAM" id="SSF46894">
    <property type="entry name" value="C-terminal effector domain of the bipartite response regulators"/>
    <property type="match status" value="1"/>
</dbReference>
<organism evidence="6 7">
    <name type="scientific">Bosea caraganae</name>
    <dbReference type="NCBI Taxonomy" id="2763117"/>
    <lineage>
        <taxon>Bacteria</taxon>
        <taxon>Pseudomonadati</taxon>
        <taxon>Pseudomonadota</taxon>
        <taxon>Alphaproteobacteria</taxon>
        <taxon>Hyphomicrobiales</taxon>
        <taxon>Boseaceae</taxon>
        <taxon>Bosea</taxon>
    </lineage>
</organism>